<evidence type="ECO:0000313" key="3">
    <source>
        <dbReference type="Proteomes" id="UP001254488"/>
    </source>
</evidence>
<feature type="transmembrane region" description="Helical" evidence="1">
    <location>
        <begin position="31"/>
        <end position="52"/>
    </location>
</feature>
<reference evidence="2 3" key="1">
    <citation type="submission" date="2023-09" db="EMBL/GenBank/DDBJ databases">
        <authorList>
            <person name="Rey-Velasco X."/>
        </authorList>
    </citation>
    <scope>NUCLEOTIDE SEQUENCE [LARGE SCALE GENOMIC DNA]</scope>
    <source>
        <strain evidence="2 3">W242</strain>
    </source>
</reference>
<keyword evidence="3" id="KW-1185">Reference proteome</keyword>
<dbReference type="RefSeq" id="WP_311331403.1">
    <property type="nucleotide sequence ID" value="NZ_JAVRHZ010000001.1"/>
</dbReference>
<accession>A0ABU2Y8C0</accession>
<feature type="transmembrane region" description="Helical" evidence="1">
    <location>
        <begin position="64"/>
        <end position="87"/>
    </location>
</feature>
<protein>
    <submittedName>
        <fullName evidence="2">Uncharacterized protein</fullName>
    </submittedName>
</protein>
<organism evidence="2 3">
    <name type="scientific">Patiriisocius hiemis</name>
    <dbReference type="NCBI Taxonomy" id="3075604"/>
    <lineage>
        <taxon>Bacteria</taxon>
        <taxon>Pseudomonadati</taxon>
        <taxon>Bacteroidota</taxon>
        <taxon>Flavobacteriia</taxon>
        <taxon>Flavobacteriales</taxon>
        <taxon>Flavobacteriaceae</taxon>
        <taxon>Patiriisocius</taxon>
    </lineage>
</organism>
<dbReference type="Proteomes" id="UP001254488">
    <property type="component" value="Unassembled WGS sequence"/>
</dbReference>
<comment type="caution">
    <text evidence="2">The sequence shown here is derived from an EMBL/GenBank/DDBJ whole genome shotgun (WGS) entry which is preliminary data.</text>
</comment>
<sequence>MKNQLKYLLISVFGILLIPLLAMQFTDEVQWNLLDFIVATVMLLVMGAFILFFSKKITSKRRRIVLLIAIITLFILVWAELAVGIFGSPIAGS</sequence>
<keyword evidence="1" id="KW-0472">Membrane</keyword>
<proteinExistence type="predicted"/>
<name>A0ABU2Y8C0_9FLAO</name>
<feature type="transmembrane region" description="Helical" evidence="1">
    <location>
        <begin position="7"/>
        <end position="25"/>
    </location>
</feature>
<evidence type="ECO:0000256" key="1">
    <source>
        <dbReference type="SAM" id="Phobius"/>
    </source>
</evidence>
<keyword evidence="1" id="KW-1133">Transmembrane helix</keyword>
<dbReference type="EMBL" id="JAVRHZ010000001">
    <property type="protein sequence ID" value="MDT0554437.1"/>
    <property type="molecule type" value="Genomic_DNA"/>
</dbReference>
<gene>
    <name evidence="2" type="ORF">RM538_00360</name>
</gene>
<evidence type="ECO:0000313" key="2">
    <source>
        <dbReference type="EMBL" id="MDT0554437.1"/>
    </source>
</evidence>
<keyword evidence="1" id="KW-0812">Transmembrane</keyword>